<evidence type="ECO:0000313" key="3">
    <source>
        <dbReference type="Proteomes" id="UP000257560"/>
    </source>
</evidence>
<evidence type="ECO:0000313" key="2">
    <source>
        <dbReference type="EMBL" id="ATI19365.1"/>
    </source>
</evidence>
<feature type="compositionally biased region" description="Basic and acidic residues" evidence="1">
    <location>
        <begin position="125"/>
        <end position="138"/>
    </location>
</feature>
<sequence length="339" mass="38654">MRAFRLPDILQSDTTSFNTDLAVKIGITPAIILGSVAYSIEALYESGTAKEYDGSYWARVSTRKLAERFPFLSTRTIERAKKHLVDLGLVRIDFIGSEMMDVKVDNTSWWSINEDSISKLSSLGDTDKMADTPSDRQNDVVGSPPECRGDHRQSGGQYKSNIKESKESSTEDSTLSKRTRRTRKQRTKDFGISKGNLPQRRKRTAKKETELTKHTFVLEKLGGEKYVLTKAGFDKLLDFIKRQDIQLSEEELNAWIELNKSSLGLRITSKTQVVKTIQNWLARFNESDRWRLDKQLGKGNAPASGRNRPQRLNGNISDKHTESEIRVPKHLQRLVNKEY</sequence>
<dbReference type="Proteomes" id="UP000257560">
    <property type="component" value="Segment"/>
</dbReference>
<evidence type="ECO:0000256" key="1">
    <source>
        <dbReference type="SAM" id="MobiDB-lite"/>
    </source>
</evidence>
<reference evidence="2 3" key="1">
    <citation type="submission" date="2017-08" db="EMBL/GenBank/DDBJ databases">
        <title>Complete genome sequence of bacteriophage vB_VpaS_KF5.</title>
        <authorList>
            <person name="Yu J."/>
            <person name="Kwak S.-J."/>
            <person name="Lim J.-A."/>
            <person name="Chang H.-J."/>
        </authorList>
    </citation>
    <scope>NUCLEOTIDE SEQUENCE [LARGE SCALE GENOMIC DNA]</scope>
</reference>
<organism evidence="2 3">
    <name type="scientific">Vibrio phage vB_VpaS_KF5</name>
    <dbReference type="NCBI Taxonomy" id="2041476"/>
    <lineage>
        <taxon>Viruses</taxon>
        <taxon>Duplodnaviria</taxon>
        <taxon>Heunggongvirae</taxon>
        <taxon>Uroviricota</taxon>
        <taxon>Caudoviricetes</taxon>
        <taxon>Mardecavirus</taxon>
        <taxon>Mardecavirus SSP002</taxon>
    </lineage>
</organism>
<dbReference type="EMBL" id="MF754115">
    <property type="protein sequence ID" value="ATI19365.1"/>
    <property type="molecule type" value="Genomic_DNA"/>
</dbReference>
<proteinExistence type="predicted"/>
<feature type="region of interest" description="Disordered" evidence="1">
    <location>
        <begin position="295"/>
        <end position="323"/>
    </location>
</feature>
<feature type="compositionally biased region" description="Basic residues" evidence="1">
    <location>
        <begin position="177"/>
        <end position="186"/>
    </location>
</feature>
<accession>A0A384WJX6</accession>
<name>A0A384WJX6_9CAUD</name>
<protein>
    <submittedName>
        <fullName evidence="2">Putative conjugative transposon protein</fullName>
    </submittedName>
</protein>
<feature type="region of interest" description="Disordered" evidence="1">
    <location>
        <begin position="121"/>
        <end position="206"/>
    </location>
</feature>
<gene>
    <name evidence="2" type="ORF">KF5_055</name>
</gene>